<keyword evidence="2" id="KW-0677">Repeat</keyword>
<keyword evidence="3" id="KW-0106">Calcium</keyword>
<dbReference type="InterPro" id="IPR038081">
    <property type="entry name" value="CalX-like_sf"/>
</dbReference>
<dbReference type="InterPro" id="IPR003644">
    <property type="entry name" value="Calx_beta"/>
</dbReference>
<dbReference type="Gene3D" id="2.60.40.2030">
    <property type="match status" value="1"/>
</dbReference>
<dbReference type="AlphaFoldDB" id="A0A090IJM3"/>
<organism evidence="6 7">
    <name type="scientific">Moritella viscosa</name>
    <dbReference type="NCBI Taxonomy" id="80854"/>
    <lineage>
        <taxon>Bacteria</taxon>
        <taxon>Pseudomonadati</taxon>
        <taxon>Pseudomonadota</taxon>
        <taxon>Gammaproteobacteria</taxon>
        <taxon>Alteromonadales</taxon>
        <taxon>Moritellaceae</taxon>
        <taxon>Moritella</taxon>
    </lineage>
</organism>
<dbReference type="EMBL" id="FPLD01000102">
    <property type="protein sequence ID" value="SGZ11319.1"/>
    <property type="molecule type" value="Genomic_DNA"/>
</dbReference>
<feature type="domain" description="Calx-beta" evidence="5">
    <location>
        <begin position="62"/>
        <end position="136"/>
    </location>
</feature>
<dbReference type="GO" id="GO:0016020">
    <property type="term" value="C:membrane"/>
    <property type="evidence" value="ECO:0007669"/>
    <property type="project" value="InterPro"/>
</dbReference>
<protein>
    <submittedName>
        <fullName evidence="6">Rtx toxins and related ca2+-binding proteins</fullName>
    </submittedName>
</protein>
<dbReference type="STRING" id="80854.MVIS_2472"/>
<evidence type="ECO:0000259" key="5">
    <source>
        <dbReference type="Pfam" id="PF03160"/>
    </source>
</evidence>
<dbReference type="Proteomes" id="UP000183794">
    <property type="component" value="Unassembled WGS sequence"/>
</dbReference>
<keyword evidence="1" id="KW-0732">Signal</keyword>
<dbReference type="HOGENOM" id="CLU_1765949_0_0_6"/>
<name>A0A090IJM3_9GAMM</name>
<evidence type="ECO:0000313" key="7">
    <source>
        <dbReference type="Proteomes" id="UP000183794"/>
    </source>
</evidence>
<gene>
    <name evidence="6" type="ORF">NVI5450_3674</name>
</gene>
<accession>A0A090IJM3</accession>
<dbReference type="SUPFAM" id="SSF141072">
    <property type="entry name" value="CalX-like"/>
    <property type="match status" value="1"/>
</dbReference>
<evidence type="ECO:0000313" key="6">
    <source>
        <dbReference type="EMBL" id="SGZ11319.1"/>
    </source>
</evidence>
<dbReference type="RefSeq" id="WP_254795958.1">
    <property type="nucleotide sequence ID" value="NZ_FPLD01000102.1"/>
</dbReference>
<evidence type="ECO:0000256" key="4">
    <source>
        <dbReference type="SAM" id="MobiDB-lite"/>
    </source>
</evidence>
<dbReference type="PATRIC" id="fig|80854.5.peg.2631"/>
<dbReference type="Pfam" id="PF03160">
    <property type="entry name" value="Calx-beta"/>
    <property type="match status" value="1"/>
</dbReference>
<evidence type="ECO:0000256" key="2">
    <source>
        <dbReference type="ARBA" id="ARBA00022737"/>
    </source>
</evidence>
<dbReference type="GO" id="GO:0007154">
    <property type="term" value="P:cell communication"/>
    <property type="evidence" value="ECO:0007669"/>
    <property type="project" value="InterPro"/>
</dbReference>
<feature type="compositionally biased region" description="Basic and acidic residues" evidence="4">
    <location>
        <begin position="25"/>
        <end position="38"/>
    </location>
</feature>
<proteinExistence type="predicted"/>
<evidence type="ECO:0000256" key="3">
    <source>
        <dbReference type="ARBA" id="ARBA00022837"/>
    </source>
</evidence>
<reference evidence="6 7" key="1">
    <citation type="submission" date="2016-11" db="EMBL/GenBank/DDBJ databases">
        <authorList>
            <person name="Jaros S."/>
            <person name="Januszkiewicz K."/>
            <person name="Wedrychowicz H."/>
        </authorList>
    </citation>
    <scope>NUCLEOTIDE SEQUENCE [LARGE SCALE GENOMIC DNA]</scope>
    <source>
        <strain evidence="6">NVI 5450</strain>
    </source>
</reference>
<feature type="region of interest" description="Disordered" evidence="4">
    <location>
        <begin position="25"/>
        <end position="47"/>
    </location>
</feature>
<dbReference type="KEGG" id="mvs:MVIS_2472"/>
<evidence type="ECO:0000256" key="1">
    <source>
        <dbReference type="ARBA" id="ARBA00022729"/>
    </source>
</evidence>
<sequence>MKLNKQKTALALLAVTTLWGCAPTEEEKKQKEEEEKNRPSISLQSVGTITEPVNGATSFPTTVSLSKTAAAKVTVQYAITPLTASGGSDFEVKTGLIEIPAGTLNADIDVTVYGDNVDENDEKFIISLSSPTNANMGNASQVITIMA</sequence>